<dbReference type="Gene3D" id="3.90.1150.10">
    <property type="entry name" value="Aspartate Aminotransferase, domain 1"/>
    <property type="match status" value="1"/>
</dbReference>
<dbReference type="PANTHER" id="PTHR30244">
    <property type="entry name" value="TRANSAMINASE"/>
    <property type="match status" value="1"/>
</dbReference>
<dbReference type="PANTHER" id="PTHR30244:SF36">
    <property type="entry name" value="3-OXO-GLUCOSE-6-PHOSPHATE:GLUTAMATE AMINOTRANSFERASE"/>
    <property type="match status" value="1"/>
</dbReference>
<sequence>MKIPFLDLKRQYNTIKGEVNESIGTVLDSQKFILGEEVEEFEDNMRKYCKCKDAISVASGTDALLLSIRAHDISGSVLTSTFTFFATAGAIHNSGANPKFADIKPETFNVDPEKIRKNLQDDESIKAVLPVHLFGKPAEMNEIMEITEDNDLTVIEDAAQTLGAEYRGKKVGSTGTACFSFFPSKNLGGFGDGGLITTNDDELSEKIRTLRVHGAKPKYYHHVIGYNSRLDAIHAAVLNVKLKYLDKWVQKRINNAKTYNNALKHVENLELPQISNNEKHSFNQYTIKVKKGLRDNLKDFLQNKGINTAVYYPLPLHLQPCFSSLNCKKGDFTNAELASKEVLSLPVFPELEKEEIEYTIDSISEFFNDK</sequence>
<reference evidence="4 5" key="1">
    <citation type="journal article" date="2017" name="BMC Genomics">
        <title>Genomic analysis of methanogenic archaea reveals a shift towards energy conservation.</title>
        <authorList>
            <person name="Gilmore S.P."/>
            <person name="Henske J.K."/>
            <person name="Sexton J.A."/>
            <person name="Solomon K.V."/>
            <person name="Seppala S."/>
            <person name="Yoo J.I."/>
            <person name="Huyett L.M."/>
            <person name="Pressman A."/>
            <person name="Cogan J.Z."/>
            <person name="Kivenson V."/>
            <person name="Peng X."/>
            <person name="Tan Y."/>
            <person name="Valentine D.L."/>
            <person name="O'Malley M.A."/>
        </authorList>
    </citation>
    <scope>NUCLEOTIDE SEQUENCE [LARGE SCALE GENOMIC DNA]</scope>
    <source>
        <strain evidence="4 5">M.o.H.</strain>
    </source>
</reference>
<proteinExistence type="inferred from homology"/>
<dbReference type="AlphaFoldDB" id="A0A2A2H3P6"/>
<comment type="similarity">
    <text evidence="2 3">Belongs to the DegT/DnrJ/EryC1 family.</text>
</comment>
<dbReference type="SUPFAM" id="SSF53383">
    <property type="entry name" value="PLP-dependent transferases"/>
    <property type="match status" value="1"/>
</dbReference>
<dbReference type="EMBL" id="LMVM01000033">
    <property type="protein sequence ID" value="PAV03916.1"/>
    <property type="molecule type" value="Genomic_DNA"/>
</dbReference>
<dbReference type="Gene3D" id="3.40.640.10">
    <property type="entry name" value="Type I PLP-dependent aspartate aminotransferase-like (Major domain)"/>
    <property type="match status" value="1"/>
</dbReference>
<dbReference type="InterPro" id="IPR015424">
    <property type="entry name" value="PyrdxlP-dep_Trfase"/>
</dbReference>
<dbReference type="RefSeq" id="WP_069584115.1">
    <property type="nucleotide sequence ID" value="NZ_LMVM01000033.1"/>
</dbReference>
<comment type="caution">
    <text evidence="4">The sequence shown here is derived from an EMBL/GenBank/DDBJ whole genome shotgun (WGS) entry which is preliminary data.</text>
</comment>
<evidence type="ECO:0000313" key="5">
    <source>
        <dbReference type="Proteomes" id="UP000217784"/>
    </source>
</evidence>
<dbReference type="InterPro" id="IPR000653">
    <property type="entry name" value="DegT/StrS_aminotransferase"/>
</dbReference>
<dbReference type="Proteomes" id="UP000217784">
    <property type="component" value="Unassembled WGS sequence"/>
</dbReference>
<gene>
    <name evidence="4" type="ORF">ASJ80_02555</name>
</gene>
<keyword evidence="1 3" id="KW-0663">Pyridoxal phosphate</keyword>
<dbReference type="CDD" id="cd00616">
    <property type="entry name" value="AHBA_syn"/>
    <property type="match status" value="1"/>
</dbReference>
<keyword evidence="5" id="KW-1185">Reference proteome</keyword>
<evidence type="ECO:0000256" key="1">
    <source>
        <dbReference type="ARBA" id="ARBA00022898"/>
    </source>
</evidence>
<dbReference type="GO" id="GO:0008483">
    <property type="term" value="F:transaminase activity"/>
    <property type="evidence" value="ECO:0007669"/>
    <property type="project" value="TreeGrafter"/>
</dbReference>
<dbReference type="PIRSF" id="PIRSF000390">
    <property type="entry name" value="PLP_StrS"/>
    <property type="match status" value="1"/>
</dbReference>
<evidence type="ECO:0000256" key="2">
    <source>
        <dbReference type="ARBA" id="ARBA00037999"/>
    </source>
</evidence>
<evidence type="ECO:0000313" key="4">
    <source>
        <dbReference type="EMBL" id="PAV03916.1"/>
    </source>
</evidence>
<name>A0A2A2H3P6_METBR</name>
<dbReference type="InterPro" id="IPR015422">
    <property type="entry name" value="PyrdxlP-dep_Trfase_small"/>
</dbReference>
<dbReference type="GO" id="GO:0000271">
    <property type="term" value="P:polysaccharide biosynthetic process"/>
    <property type="evidence" value="ECO:0007669"/>
    <property type="project" value="TreeGrafter"/>
</dbReference>
<dbReference type="InterPro" id="IPR015421">
    <property type="entry name" value="PyrdxlP-dep_Trfase_major"/>
</dbReference>
<dbReference type="GO" id="GO:0030170">
    <property type="term" value="F:pyridoxal phosphate binding"/>
    <property type="evidence" value="ECO:0007669"/>
    <property type="project" value="TreeGrafter"/>
</dbReference>
<evidence type="ECO:0000256" key="3">
    <source>
        <dbReference type="RuleBase" id="RU004508"/>
    </source>
</evidence>
<dbReference type="OrthoDB" id="10355at2157"/>
<accession>A0A2A2H3P6</accession>
<dbReference type="Pfam" id="PF01041">
    <property type="entry name" value="DegT_DnrJ_EryC1"/>
    <property type="match status" value="1"/>
</dbReference>
<protein>
    <submittedName>
        <fullName evidence="4">Transcriptional regulator</fullName>
    </submittedName>
</protein>
<organism evidence="4 5">
    <name type="scientific">Methanobacterium bryantii</name>
    <dbReference type="NCBI Taxonomy" id="2161"/>
    <lineage>
        <taxon>Archaea</taxon>
        <taxon>Methanobacteriati</taxon>
        <taxon>Methanobacteriota</taxon>
        <taxon>Methanomada group</taxon>
        <taxon>Methanobacteria</taxon>
        <taxon>Methanobacteriales</taxon>
        <taxon>Methanobacteriaceae</taxon>
        <taxon>Methanobacterium</taxon>
    </lineage>
</organism>